<accession>A0ABY9BTU8</accession>
<gene>
    <name evidence="1" type="ORF">VitviT2T_005780</name>
</gene>
<name>A0ABY9BTU8_VITVI</name>
<proteinExistence type="predicted"/>
<keyword evidence="2" id="KW-1185">Reference proteome</keyword>
<organism evidence="1 2">
    <name type="scientific">Vitis vinifera</name>
    <name type="common">Grape</name>
    <dbReference type="NCBI Taxonomy" id="29760"/>
    <lineage>
        <taxon>Eukaryota</taxon>
        <taxon>Viridiplantae</taxon>
        <taxon>Streptophyta</taxon>
        <taxon>Embryophyta</taxon>
        <taxon>Tracheophyta</taxon>
        <taxon>Spermatophyta</taxon>
        <taxon>Magnoliopsida</taxon>
        <taxon>eudicotyledons</taxon>
        <taxon>Gunneridae</taxon>
        <taxon>Pentapetalae</taxon>
        <taxon>rosids</taxon>
        <taxon>Vitales</taxon>
        <taxon>Vitaceae</taxon>
        <taxon>Viteae</taxon>
        <taxon>Vitis</taxon>
    </lineage>
</organism>
<evidence type="ECO:0000313" key="1">
    <source>
        <dbReference type="EMBL" id="WJZ86313.1"/>
    </source>
</evidence>
<sequence length="118" mass="13575">MVMVIIQIAFGGINIATNDGMSVKIMVACRFHGSPCSNSRMLKTRPLAILTRLNQRMTRGVRTREHSSDSLHLGTARPRQSELGLAPQRSLLWCPIHRIQFQAQKWVLERRIFHLVWE</sequence>
<reference evidence="1 2" key="1">
    <citation type="journal article" date="2023" name="Hortic Res">
        <title>The complete reference genome for grapevine (Vitis vinifera L.) genetics and breeding.</title>
        <authorList>
            <person name="Shi X."/>
            <person name="Cao S."/>
            <person name="Wang X."/>
            <person name="Huang S."/>
            <person name="Wang Y."/>
            <person name="Liu Z."/>
            <person name="Liu W."/>
            <person name="Leng X."/>
            <person name="Peng Y."/>
            <person name="Wang N."/>
            <person name="Wang Y."/>
            <person name="Ma Z."/>
            <person name="Xu X."/>
            <person name="Zhang F."/>
            <person name="Xue H."/>
            <person name="Zhong H."/>
            <person name="Wang Y."/>
            <person name="Zhang K."/>
            <person name="Velt A."/>
            <person name="Avia K."/>
            <person name="Holtgrawe D."/>
            <person name="Grimplet J."/>
            <person name="Matus J.T."/>
            <person name="Ware D."/>
            <person name="Wu X."/>
            <person name="Wang H."/>
            <person name="Liu C."/>
            <person name="Fang Y."/>
            <person name="Rustenholz C."/>
            <person name="Cheng Z."/>
            <person name="Xiao H."/>
            <person name="Zhou Y."/>
        </authorList>
    </citation>
    <scope>NUCLEOTIDE SEQUENCE [LARGE SCALE GENOMIC DNA]</scope>
    <source>
        <strain evidence="2">cv. Pinot noir / PN40024</strain>
        <tissue evidence="1">Leaf</tissue>
    </source>
</reference>
<dbReference type="Proteomes" id="UP001227230">
    <property type="component" value="Chromosome 4"/>
</dbReference>
<dbReference type="EMBL" id="CP126651">
    <property type="protein sequence ID" value="WJZ86313.1"/>
    <property type="molecule type" value="Genomic_DNA"/>
</dbReference>
<evidence type="ECO:0000313" key="2">
    <source>
        <dbReference type="Proteomes" id="UP001227230"/>
    </source>
</evidence>
<protein>
    <submittedName>
        <fullName evidence="1">Uncharacterized protein</fullName>
    </submittedName>
</protein>